<dbReference type="GO" id="GO:0016853">
    <property type="term" value="F:isomerase activity"/>
    <property type="evidence" value="ECO:0007669"/>
    <property type="project" value="UniProtKB-KW"/>
</dbReference>
<proteinExistence type="predicted"/>
<reference evidence="3 4" key="1">
    <citation type="submission" date="2020-09" db="EMBL/GenBank/DDBJ databases">
        <title>Genome sequences of type strains of Chitinophaga qingshengii and Chitinophaga varians.</title>
        <authorList>
            <person name="Kittiwongwattana C."/>
        </authorList>
    </citation>
    <scope>NUCLEOTIDE SEQUENCE [LARGE SCALE GENOMIC DNA]</scope>
    <source>
        <strain evidence="3 4">JCM 30026</strain>
    </source>
</reference>
<dbReference type="InterPro" id="IPR013022">
    <property type="entry name" value="Xyl_isomerase-like_TIM-brl"/>
</dbReference>
<evidence type="ECO:0000313" key="3">
    <source>
        <dbReference type="EMBL" id="MBC9932087.1"/>
    </source>
</evidence>
<dbReference type="PANTHER" id="PTHR12110:SF41">
    <property type="entry name" value="INOSOSE DEHYDRATASE"/>
    <property type="match status" value="1"/>
</dbReference>
<organism evidence="3 4">
    <name type="scientific">Chitinophaga qingshengii</name>
    <dbReference type="NCBI Taxonomy" id="1569794"/>
    <lineage>
        <taxon>Bacteria</taxon>
        <taxon>Pseudomonadati</taxon>
        <taxon>Bacteroidota</taxon>
        <taxon>Chitinophagia</taxon>
        <taxon>Chitinophagales</taxon>
        <taxon>Chitinophagaceae</taxon>
        <taxon>Chitinophaga</taxon>
    </lineage>
</organism>
<sequence length="305" mass="34234">MNISRRNFLRQGSLALAGATLLSRPLLAAGAKKEITGIQLYSVREDMKKDPLGTLKQLSSMGYRHVEHANYVNRKFYGYAPTEFKKVLADLNLTMPSGHTVLGPAHWDAARKDFTDVWKLTVEDAATVGQRFVVSPWLDDSLRKNYDDFKAYMDVFNKCGELCRKSGMKFGYHNHDFEFSTELNGKKLFDLILENTDPALVAQQLDIGNMYHAGGVALDIMRKYPGRFELMHVKDEIKAAGKGEMGSVYESTVLGKGIIPVKEVLDLGRKSGGTKYFIVEQESYQSLTPLESAKQDLAAMKKWGF</sequence>
<name>A0ABR7TNN1_9BACT</name>
<accession>A0ABR7TNN1</accession>
<dbReference type="InterPro" id="IPR036237">
    <property type="entry name" value="Xyl_isomerase-like_sf"/>
</dbReference>
<gene>
    <name evidence="3" type="ORF">ICL07_17005</name>
</gene>
<dbReference type="Pfam" id="PF01261">
    <property type="entry name" value="AP_endonuc_2"/>
    <property type="match status" value="1"/>
</dbReference>
<protein>
    <submittedName>
        <fullName evidence="3">Sugar phosphate isomerase/epimerase</fullName>
    </submittedName>
</protein>
<evidence type="ECO:0000256" key="1">
    <source>
        <dbReference type="SAM" id="SignalP"/>
    </source>
</evidence>
<feature type="domain" description="Xylose isomerase-like TIM barrel" evidence="2">
    <location>
        <begin position="56"/>
        <end position="302"/>
    </location>
</feature>
<dbReference type="PROSITE" id="PS51318">
    <property type="entry name" value="TAT"/>
    <property type="match status" value="1"/>
</dbReference>
<feature type="chain" id="PRO_5046541390" evidence="1">
    <location>
        <begin position="29"/>
        <end position="305"/>
    </location>
</feature>
<dbReference type="SUPFAM" id="SSF51658">
    <property type="entry name" value="Xylose isomerase-like"/>
    <property type="match status" value="1"/>
</dbReference>
<evidence type="ECO:0000313" key="4">
    <source>
        <dbReference type="Proteomes" id="UP000659124"/>
    </source>
</evidence>
<feature type="signal peptide" evidence="1">
    <location>
        <begin position="1"/>
        <end position="28"/>
    </location>
</feature>
<dbReference type="InterPro" id="IPR006311">
    <property type="entry name" value="TAT_signal"/>
</dbReference>
<comment type="caution">
    <text evidence="3">The sequence shown here is derived from an EMBL/GenBank/DDBJ whole genome shotgun (WGS) entry which is preliminary data.</text>
</comment>
<dbReference type="EMBL" id="JACVFC010000002">
    <property type="protein sequence ID" value="MBC9932087.1"/>
    <property type="molecule type" value="Genomic_DNA"/>
</dbReference>
<dbReference type="PANTHER" id="PTHR12110">
    <property type="entry name" value="HYDROXYPYRUVATE ISOMERASE"/>
    <property type="match status" value="1"/>
</dbReference>
<evidence type="ECO:0000259" key="2">
    <source>
        <dbReference type="Pfam" id="PF01261"/>
    </source>
</evidence>
<dbReference type="RefSeq" id="WP_188089222.1">
    <property type="nucleotide sequence ID" value="NZ_JACVFC010000002.1"/>
</dbReference>
<keyword evidence="1" id="KW-0732">Signal</keyword>
<dbReference type="InterPro" id="IPR050312">
    <property type="entry name" value="IolE/XylAMocC-like"/>
</dbReference>
<keyword evidence="3" id="KW-0413">Isomerase</keyword>
<keyword evidence="4" id="KW-1185">Reference proteome</keyword>
<dbReference type="Proteomes" id="UP000659124">
    <property type="component" value="Unassembled WGS sequence"/>
</dbReference>
<dbReference type="Gene3D" id="3.20.20.150">
    <property type="entry name" value="Divalent-metal-dependent TIM barrel enzymes"/>
    <property type="match status" value="1"/>
</dbReference>